<dbReference type="EMBL" id="JAIOIV010000120">
    <property type="protein sequence ID" value="MBZ0157573.1"/>
    <property type="molecule type" value="Genomic_DNA"/>
</dbReference>
<proteinExistence type="predicted"/>
<dbReference type="Proteomes" id="UP000705867">
    <property type="component" value="Unassembled WGS sequence"/>
</dbReference>
<organism evidence="1 2">
    <name type="scientific">Candidatus Nitrobium versatile</name>
    <dbReference type="NCBI Taxonomy" id="2884831"/>
    <lineage>
        <taxon>Bacteria</taxon>
        <taxon>Pseudomonadati</taxon>
        <taxon>Nitrospirota</taxon>
        <taxon>Nitrospiria</taxon>
        <taxon>Nitrospirales</taxon>
        <taxon>Nitrospiraceae</taxon>
        <taxon>Candidatus Nitrobium</taxon>
    </lineage>
</organism>
<gene>
    <name evidence="1" type="ORF">K8I29_15345</name>
</gene>
<sequence length="60" mass="6942">MNALAGRTAERLDTFEKLIQMASGHFGMMRGTIYEKYTEDMLESVITEKEEFITHIVRSN</sequence>
<accession>A0A953J6X8</accession>
<protein>
    <submittedName>
        <fullName evidence="1">Uncharacterized protein</fullName>
    </submittedName>
</protein>
<comment type="caution">
    <text evidence="1">The sequence shown here is derived from an EMBL/GenBank/DDBJ whole genome shotgun (WGS) entry which is preliminary data.</text>
</comment>
<evidence type="ECO:0000313" key="1">
    <source>
        <dbReference type="EMBL" id="MBZ0157573.1"/>
    </source>
</evidence>
<dbReference type="AlphaFoldDB" id="A0A953J6X8"/>
<evidence type="ECO:0000313" key="2">
    <source>
        <dbReference type="Proteomes" id="UP000705867"/>
    </source>
</evidence>
<reference evidence="1" key="1">
    <citation type="journal article" date="2021" name="bioRxiv">
        <title>Unraveling nitrogen, sulfur and carbon metabolic pathways and microbial community transcriptional responses to substrate deprivation and toxicity stresses in a bioreactor mimicking anoxic brackish coastal sediment conditions.</title>
        <authorList>
            <person name="Martins P.D."/>
            <person name="Echeveste M.J."/>
            <person name="Arshad A."/>
            <person name="Kurth J."/>
            <person name="Ouboter H."/>
            <person name="Jetten M.S.M."/>
            <person name="Welte C.U."/>
        </authorList>
    </citation>
    <scope>NUCLEOTIDE SEQUENCE</scope>
    <source>
        <strain evidence="1">MAG_39</strain>
    </source>
</reference>
<name>A0A953J6X8_9BACT</name>
<reference evidence="1" key="2">
    <citation type="submission" date="2021-08" db="EMBL/GenBank/DDBJ databases">
        <authorList>
            <person name="Dalcin Martins P."/>
        </authorList>
    </citation>
    <scope>NUCLEOTIDE SEQUENCE</scope>
    <source>
        <strain evidence="1">MAG_39</strain>
    </source>
</reference>